<dbReference type="PATRIC" id="fig|29343.3.peg.1464"/>
<accession>A0A078KTR0</accession>
<evidence type="ECO:0000313" key="2">
    <source>
        <dbReference type="Proteomes" id="UP000032431"/>
    </source>
</evidence>
<evidence type="ECO:0000313" key="1">
    <source>
        <dbReference type="EMBL" id="CDZ24504.1"/>
    </source>
</evidence>
<dbReference type="STRING" id="29343.CCDG5_1390"/>
<dbReference type="HOGENOM" id="CLU_125409_0_0_9"/>
<gene>
    <name evidence="1" type="ORF">CCDG5_1390</name>
</gene>
<reference evidence="2" key="1">
    <citation type="submission" date="2014-07" db="EMBL/GenBank/DDBJ databases">
        <authorList>
            <person name="Wibberg D."/>
        </authorList>
    </citation>
    <scope>NUCLEOTIDE SEQUENCE [LARGE SCALE GENOMIC DNA]</scope>
    <source>
        <strain evidence="2">DG5</strain>
    </source>
</reference>
<dbReference type="EMBL" id="LM995447">
    <property type="protein sequence ID" value="CDZ24504.1"/>
    <property type="molecule type" value="Genomic_DNA"/>
</dbReference>
<name>A0A078KTR0_9FIRM</name>
<dbReference type="KEGG" id="ccel:CCDG5_1390"/>
<dbReference type="AlphaFoldDB" id="A0A078KTR0"/>
<keyword evidence="2" id="KW-1185">Reference proteome</keyword>
<evidence type="ECO:0008006" key="3">
    <source>
        <dbReference type="Google" id="ProtNLM"/>
    </source>
</evidence>
<sequence length="135" mass="14642">MLKLIAGKKGSGKTKQLISMVNNAVEVSNGKVVCIEKGPKLTYDINHGARLLDTDSYHITGCDAFYGFLAGIAASDFDVKEIYIDSILKIASENLDEIAKLIEKINALFKDDVNVVITVSADASELPESMKQYVA</sequence>
<dbReference type="OrthoDB" id="1953676at2"/>
<protein>
    <recommendedName>
        <fullName evidence="3">Twitching motility protein PilT</fullName>
    </recommendedName>
</protein>
<dbReference type="Proteomes" id="UP000032431">
    <property type="component" value="Chromosome I"/>
</dbReference>
<proteinExistence type="predicted"/>
<organism evidence="1 2">
    <name type="scientific">[Clostridium] cellulosi</name>
    <dbReference type="NCBI Taxonomy" id="29343"/>
    <lineage>
        <taxon>Bacteria</taxon>
        <taxon>Bacillati</taxon>
        <taxon>Bacillota</taxon>
        <taxon>Clostridia</taxon>
        <taxon>Eubacteriales</taxon>
        <taxon>Oscillospiraceae</taxon>
        <taxon>Oscillospiraceae incertae sedis</taxon>
    </lineage>
</organism>